<dbReference type="PROSITE" id="PS50263">
    <property type="entry name" value="CN_HYDROLASE"/>
    <property type="match status" value="1"/>
</dbReference>
<keyword evidence="7 9" id="KW-0472">Membrane</keyword>
<dbReference type="EMBL" id="CP028901">
    <property type="protein sequence ID" value="AWB35751.1"/>
    <property type="molecule type" value="Genomic_DNA"/>
</dbReference>
<dbReference type="CDD" id="cd07571">
    <property type="entry name" value="ALP_N-acyl_transferase"/>
    <property type="match status" value="1"/>
</dbReference>
<evidence type="ECO:0000256" key="2">
    <source>
        <dbReference type="ARBA" id="ARBA00010065"/>
    </source>
</evidence>
<dbReference type="GO" id="GO:0005886">
    <property type="term" value="C:plasma membrane"/>
    <property type="evidence" value="ECO:0007669"/>
    <property type="project" value="UniProtKB-SubCell"/>
</dbReference>
<keyword evidence="3 9" id="KW-1003">Cell membrane</keyword>
<dbReference type="SUPFAM" id="SSF56317">
    <property type="entry name" value="Carbon-nitrogen hydrolase"/>
    <property type="match status" value="1"/>
</dbReference>
<evidence type="ECO:0000256" key="8">
    <source>
        <dbReference type="ARBA" id="ARBA00023315"/>
    </source>
</evidence>
<comment type="catalytic activity">
    <reaction evidence="9">
        <text>N-terminal S-1,2-diacyl-sn-glyceryl-L-cysteinyl-[lipoprotein] + a glycerophospholipid = N-acyl-S-1,2-diacyl-sn-glyceryl-L-cysteinyl-[lipoprotein] + a 2-acyl-sn-glycero-3-phospholipid + H(+)</text>
        <dbReference type="Rhea" id="RHEA:48228"/>
        <dbReference type="Rhea" id="RHEA-COMP:14681"/>
        <dbReference type="Rhea" id="RHEA-COMP:14684"/>
        <dbReference type="ChEBI" id="CHEBI:15378"/>
        <dbReference type="ChEBI" id="CHEBI:136912"/>
        <dbReference type="ChEBI" id="CHEBI:140656"/>
        <dbReference type="ChEBI" id="CHEBI:140657"/>
        <dbReference type="ChEBI" id="CHEBI:140660"/>
        <dbReference type="EC" id="2.3.1.269"/>
    </reaction>
</comment>
<dbReference type="GO" id="GO:0016410">
    <property type="term" value="F:N-acyltransferase activity"/>
    <property type="evidence" value="ECO:0007669"/>
    <property type="project" value="UniProtKB-UniRule"/>
</dbReference>
<dbReference type="AlphaFoldDB" id="A0A2R4XPP5"/>
<dbReference type="UniPathway" id="UPA00666"/>
<feature type="transmembrane region" description="Helical" evidence="9">
    <location>
        <begin position="192"/>
        <end position="212"/>
    </location>
</feature>
<comment type="subcellular location">
    <subcellularLocation>
        <location evidence="1 9">Cell membrane</location>
        <topology evidence="1 9">Multi-pass membrane protein</topology>
    </subcellularLocation>
</comment>
<dbReference type="KEGG" id="boz:DBV39_09590"/>
<gene>
    <name evidence="9" type="primary">lnt</name>
    <name evidence="11" type="ORF">DBV39_09590</name>
</gene>
<evidence type="ECO:0000256" key="9">
    <source>
        <dbReference type="HAMAP-Rule" id="MF_01148"/>
    </source>
</evidence>
<evidence type="ECO:0000256" key="6">
    <source>
        <dbReference type="ARBA" id="ARBA00022989"/>
    </source>
</evidence>
<dbReference type="Gene3D" id="3.60.110.10">
    <property type="entry name" value="Carbon-nitrogen hydrolase"/>
    <property type="match status" value="1"/>
</dbReference>
<feature type="transmembrane region" description="Helical" evidence="9">
    <location>
        <begin position="156"/>
        <end position="180"/>
    </location>
</feature>
<keyword evidence="4 9" id="KW-0808">Transferase</keyword>
<evidence type="ECO:0000256" key="7">
    <source>
        <dbReference type="ARBA" id="ARBA00023136"/>
    </source>
</evidence>
<keyword evidence="11" id="KW-0449">Lipoprotein</keyword>
<feature type="transmembrane region" description="Helical" evidence="9">
    <location>
        <begin position="117"/>
        <end position="144"/>
    </location>
</feature>
<dbReference type="OrthoDB" id="9804277at2"/>
<dbReference type="GO" id="GO:0042158">
    <property type="term" value="P:lipoprotein biosynthetic process"/>
    <property type="evidence" value="ECO:0007669"/>
    <property type="project" value="UniProtKB-UniRule"/>
</dbReference>
<feature type="transmembrane region" description="Helical" evidence="9">
    <location>
        <begin position="85"/>
        <end position="110"/>
    </location>
</feature>
<evidence type="ECO:0000256" key="3">
    <source>
        <dbReference type="ARBA" id="ARBA00022475"/>
    </source>
</evidence>
<dbReference type="Pfam" id="PF00795">
    <property type="entry name" value="CN_hydrolase"/>
    <property type="match status" value="1"/>
</dbReference>
<comment type="function">
    <text evidence="9">Catalyzes the phospholipid dependent N-acylation of the N-terminal cysteine of apolipoprotein, the last step in lipoprotein maturation.</text>
</comment>
<dbReference type="PANTHER" id="PTHR38686">
    <property type="entry name" value="APOLIPOPROTEIN N-ACYLTRANSFERASE"/>
    <property type="match status" value="1"/>
</dbReference>
<keyword evidence="8 9" id="KW-0012">Acyltransferase</keyword>
<dbReference type="EC" id="2.3.1.269" evidence="9"/>
<proteinExistence type="inferred from homology"/>
<sequence>MVGVPAFSCAVALTVGALTVLGYAPFALFAVPVLSLATLFGLVLRQSTARHAALVAFFFGLGLFGAGVSWIYVSLHVYGGMSVMLAIIATIGFCSFLALFSALFGAGAWYARDNGRLLCIVALPACWVATEWMRGVIFTGFPWLAVGYSQTFPSPLAGYVPVLGVYGVSLVVAVSAALLHDFLTHRKGRKRWSIALLFGMWAVGAGLQQVHWTSPVGPSFLVALLQGNIPQDRKWRTDEVASTLDTYRSLLQQQGKAKLVVMPETALPLFVDELPLGYVDELSRWTRSAQADLIIGVPERVVEQNETRYYNSAVTMGTSAGQTYRKQHLVPFGEFIPAKPLLGWVLDILHIPLADLSSGAAAQPPLRLAGQRVAINICFEDVFGEEIIRTLPEATVLVNLSNLAWFGDTLALPQHLQIAQVRALETGRYMLRATNTGATGIINERGRIVQLAPMHRTVGLLDMAQGFTGATPYVQMGNLPTLLLCGAGVLLVLCAAVRNYRARFLLS</sequence>
<keyword evidence="5 9" id="KW-0812">Transmembrane</keyword>
<dbReference type="Proteomes" id="UP000244571">
    <property type="component" value="Chromosome"/>
</dbReference>
<organism evidence="11 12">
    <name type="scientific">Orrella marina</name>
    <dbReference type="NCBI Taxonomy" id="2163011"/>
    <lineage>
        <taxon>Bacteria</taxon>
        <taxon>Pseudomonadati</taxon>
        <taxon>Pseudomonadota</taxon>
        <taxon>Betaproteobacteria</taxon>
        <taxon>Burkholderiales</taxon>
        <taxon>Alcaligenaceae</taxon>
        <taxon>Orrella</taxon>
    </lineage>
</organism>
<evidence type="ECO:0000256" key="1">
    <source>
        <dbReference type="ARBA" id="ARBA00004651"/>
    </source>
</evidence>
<feature type="transmembrane region" description="Helical" evidence="9">
    <location>
        <begin position="27"/>
        <end position="44"/>
    </location>
</feature>
<dbReference type="InterPro" id="IPR003010">
    <property type="entry name" value="C-N_Hydrolase"/>
</dbReference>
<comment type="pathway">
    <text evidence="9">Protein modification; lipoprotein biosynthesis (N-acyl transfer).</text>
</comment>
<dbReference type="Pfam" id="PF20154">
    <property type="entry name" value="LNT_N"/>
    <property type="match status" value="1"/>
</dbReference>
<evidence type="ECO:0000259" key="10">
    <source>
        <dbReference type="PROSITE" id="PS50263"/>
    </source>
</evidence>
<evidence type="ECO:0000256" key="5">
    <source>
        <dbReference type="ARBA" id="ARBA00022692"/>
    </source>
</evidence>
<evidence type="ECO:0000313" key="11">
    <source>
        <dbReference type="EMBL" id="AWB35751.1"/>
    </source>
</evidence>
<feature type="transmembrane region" description="Helical" evidence="9">
    <location>
        <begin position="51"/>
        <end position="73"/>
    </location>
</feature>
<accession>A0A2R4XPP5</accession>
<dbReference type="PANTHER" id="PTHR38686:SF1">
    <property type="entry name" value="APOLIPOPROTEIN N-ACYLTRANSFERASE"/>
    <property type="match status" value="1"/>
</dbReference>
<feature type="domain" description="CN hydrolase" evidence="10">
    <location>
        <begin position="225"/>
        <end position="468"/>
    </location>
</feature>
<dbReference type="InterPro" id="IPR036526">
    <property type="entry name" value="C-N_Hydrolase_sf"/>
</dbReference>
<keyword evidence="12" id="KW-1185">Reference proteome</keyword>
<dbReference type="NCBIfam" id="TIGR00546">
    <property type="entry name" value="lnt"/>
    <property type="match status" value="1"/>
</dbReference>
<evidence type="ECO:0000256" key="4">
    <source>
        <dbReference type="ARBA" id="ARBA00022679"/>
    </source>
</evidence>
<name>A0A2R4XPP5_9BURK</name>
<evidence type="ECO:0000313" key="12">
    <source>
        <dbReference type="Proteomes" id="UP000244571"/>
    </source>
</evidence>
<dbReference type="InterPro" id="IPR045378">
    <property type="entry name" value="LNT_N"/>
</dbReference>
<dbReference type="HAMAP" id="MF_01148">
    <property type="entry name" value="Lnt"/>
    <property type="match status" value="1"/>
</dbReference>
<protein>
    <recommendedName>
        <fullName evidence="9">Apolipoprotein N-acyltransferase</fullName>
        <shortName evidence="9">ALP N-acyltransferase</shortName>
        <ecNumber evidence="9">2.3.1.269</ecNumber>
    </recommendedName>
</protein>
<dbReference type="InterPro" id="IPR004563">
    <property type="entry name" value="Apolipo_AcylTrfase"/>
</dbReference>
<reference evidence="11 12" key="1">
    <citation type="submission" date="2018-04" db="EMBL/GenBank/DDBJ databases">
        <title>Bordetella sp. HZ20 isolated from seawater.</title>
        <authorList>
            <person name="Sun C."/>
        </authorList>
    </citation>
    <scope>NUCLEOTIDE SEQUENCE [LARGE SCALE GENOMIC DNA]</scope>
    <source>
        <strain evidence="11 12">HZ20</strain>
    </source>
</reference>
<feature type="transmembrane region" description="Helical" evidence="9">
    <location>
        <begin position="479"/>
        <end position="497"/>
    </location>
</feature>
<comment type="similarity">
    <text evidence="2 9">Belongs to the CN hydrolase family. Apolipoprotein N-acyltransferase subfamily.</text>
</comment>
<keyword evidence="6 9" id="KW-1133">Transmembrane helix</keyword>